<protein>
    <recommendedName>
        <fullName evidence="8">RCK C-terminal domain-containing protein</fullName>
    </recommendedName>
</protein>
<feature type="transmembrane region" description="Helical" evidence="7">
    <location>
        <begin position="568"/>
        <end position="588"/>
    </location>
</feature>
<feature type="transmembrane region" description="Helical" evidence="7">
    <location>
        <begin position="530"/>
        <end position="548"/>
    </location>
</feature>
<evidence type="ECO:0000256" key="5">
    <source>
        <dbReference type="ARBA" id="ARBA00022989"/>
    </source>
</evidence>
<dbReference type="KEGG" id="asip:AQUSIP_13500"/>
<dbReference type="InterPro" id="IPR006037">
    <property type="entry name" value="RCK_C"/>
</dbReference>
<evidence type="ECO:0000256" key="4">
    <source>
        <dbReference type="ARBA" id="ARBA00022737"/>
    </source>
</evidence>
<keyword evidence="6 7" id="KW-0472">Membrane</keyword>
<feature type="transmembrane region" description="Helical" evidence="7">
    <location>
        <begin position="55"/>
        <end position="79"/>
    </location>
</feature>
<dbReference type="AlphaFoldDB" id="A0A5E4PHP3"/>
<feature type="transmembrane region" description="Helical" evidence="7">
    <location>
        <begin position="483"/>
        <end position="500"/>
    </location>
</feature>
<dbReference type="PROSITE" id="PS51202">
    <property type="entry name" value="RCK_C"/>
    <property type="match status" value="2"/>
</dbReference>
<dbReference type="GO" id="GO:0008324">
    <property type="term" value="F:monoatomic cation transmembrane transporter activity"/>
    <property type="evidence" value="ECO:0007669"/>
    <property type="project" value="InterPro"/>
</dbReference>
<dbReference type="SUPFAM" id="SSF116726">
    <property type="entry name" value="TrkA C-terminal domain-like"/>
    <property type="match status" value="2"/>
</dbReference>
<name>A0A5E4PHP3_9COXI</name>
<accession>A0A5E4PHP3</accession>
<evidence type="ECO:0000256" key="1">
    <source>
        <dbReference type="ARBA" id="ARBA00004141"/>
    </source>
</evidence>
<feature type="transmembrane region" description="Helical" evidence="7">
    <location>
        <begin position="91"/>
        <end position="113"/>
    </location>
</feature>
<evidence type="ECO:0000256" key="2">
    <source>
        <dbReference type="ARBA" id="ARBA00022448"/>
    </source>
</evidence>
<dbReference type="InterPro" id="IPR051679">
    <property type="entry name" value="DASS-Related_Transporters"/>
</dbReference>
<keyword evidence="5 7" id="KW-1133">Transmembrane helix</keyword>
<dbReference type="PANTHER" id="PTHR43652:SF2">
    <property type="entry name" value="BASIC AMINO ACID ANTIPORTER YFCC-RELATED"/>
    <property type="match status" value="1"/>
</dbReference>
<evidence type="ECO:0000313" key="9">
    <source>
        <dbReference type="EMBL" id="VVC76048.1"/>
    </source>
</evidence>
<feature type="transmembrane region" description="Helical" evidence="7">
    <location>
        <begin position="134"/>
        <end position="159"/>
    </location>
</feature>
<dbReference type="RefSeq" id="WP_148339301.1">
    <property type="nucleotide sequence ID" value="NZ_LR699119.1"/>
</dbReference>
<evidence type="ECO:0000256" key="6">
    <source>
        <dbReference type="ARBA" id="ARBA00023136"/>
    </source>
</evidence>
<dbReference type="OrthoDB" id="9809303at2"/>
<gene>
    <name evidence="9" type="ORF">AQUSIP_13500</name>
</gene>
<dbReference type="InterPro" id="IPR036721">
    <property type="entry name" value="RCK_C_sf"/>
</dbReference>
<proteinExistence type="predicted"/>
<sequence length="591" mass="64213">MYQPYILFGILSVTLGLFVLGYWRYDFVALFALVVSVLTGIVPFDKAFSGFSNPAVITVGCVMVITYAITQSGVLNVVITKLEFLFKTPTIHIGFFTTMSAVLSAFMNNVGALGLMMPISIQSFINNKKSPSSILMPIAFSSELGGLITAIGTPPNLLISNFRHELTGSAFGLFDFTPVGLLLAILGVAFISLIGWRLVPEREKFNKSEDLFQISDYTTEVKVPKGSPLCNKTVKEFYTSSSADFELVAIIHKGVKKFAFGKTDNIHANDILIIQASHENLEKILESNKLTLAGDKPFSSAELSNSDIITLEAVVPPGAYIEGRSASMMNLRTRYSINLLALSRKGISFRQKLNDIRFAAGDVALLQGNAETLRDTVVDFGFLPLARRDIKIGLSRKSFLPLFFFAVSIALAAFQVLPIAFAFVVAVLALVIFKAIPVHSLYRGIDWSVLLLLAAIIPVGGAIESTGAADMISDGFMKIAGQYPLAIVLALVMFITITLSDFMNHAATAIVMAPVAVKIAHFSHVSVDPFLMAVAVGASCSFLTPIAHQNNTIVMGPGGYRFFDYIRLGLPLEILMIVAGVPLILWIWPLR</sequence>
<feature type="transmembrane region" description="Helical" evidence="7">
    <location>
        <begin position="179"/>
        <end position="199"/>
    </location>
</feature>
<dbReference type="InterPro" id="IPR004680">
    <property type="entry name" value="Cit_transptr-like_dom"/>
</dbReference>
<keyword evidence="2" id="KW-0813">Transport</keyword>
<feature type="domain" description="RCK C-terminal" evidence="8">
    <location>
        <begin position="206"/>
        <end position="290"/>
    </location>
</feature>
<organism evidence="9 10">
    <name type="scientific">Aquicella siphonis</name>
    <dbReference type="NCBI Taxonomy" id="254247"/>
    <lineage>
        <taxon>Bacteria</taxon>
        <taxon>Pseudomonadati</taxon>
        <taxon>Pseudomonadota</taxon>
        <taxon>Gammaproteobacteria</taxon>
        <taxon>Legionellales</taxon>
        <taxon>Coxiellaceae</taxon>
        <taxon>Aquicella</taxon>
    </lineage>
</organism>
<dbReference type="Pfam" id="PF03600">
    <property type="entry name" value="CitMHS"/>
    <property type="match status" value="1"/>
</dbReference>
<reference evidence="9 10" key="1">
    <citation type="submission" date="2019-08" db="EMBL/GenBank/DDBJ databases">
        <authorList>
            <person name="Guy L."/>
        </authorList>
    </citation>
    <scope>NUCLEOTIDE SEQUENCE [LARGE SCALE GENOMIC DNA]</scope>
    <source>
        <strain evidence="9 10">SGT-108</strain>
    </source>
</reference>
<dbReference type="GO" id="GO:0005886">
    <property type="term" value="C:plasma membrane"/>
    <property type="evidence" value="ECO:0007669"/>
    <property type="project" value="TreeGrafter"/>
</dbReference>
<dbReference type="PROSITE" id="PS01271">
    <property type="entry name" value="NA_SULFATE"/>
    <property type="match status" value="1"/>
</dbReference>
<comment type="subcellular location">
    <subcellularLocation>
        <location evidence="1">Membrane</location>
        <topology evidence="1">Multi-pass membrane protein</topology>
    </subcellularLocation>
</comment>
<dbReference type="Proteomes" id="UP000324194">
    <property type="component" value="Chromosome 1"/>
</dbReference>
<dbReference type="EMBL" id="LR699119">
    <property type="protein sequence ID" value="VVC76048.1"/>
    <property type="molecule type" value="Genomic_DNA"/>
</dbReference>
<feature type="transmembrane region" description="Helical" evidence="7">
    <location>
        <begin position="400"/>
        <end position="433"/>
    </location>
</feature>
<feature type="domain" description="RCK C-terminal" evidence="8">
    <location>
        <begin position="298"/>
        <end position="383"/>
    </location>
</feature>
<dbReference type="GO" id="GO:0006813">
    <property type="term" value="P:potassium ion transport"/>
    <property type="evidence" value="ECO:0007669"/>
    <property type="project" value="InterPro"/>
</dbReference>
<keyword evidence="10" id="KW-1185">Reference proteome</keyword>
<evidence type="ECO:0000259" key="8">
    <source>
        <dbReference type="PROSITE" id="PS51202"/>
    </source>
</evidence>
<dbReference type="Pfam" id="PF02080">
    <property type="entry name" value="TrkA_C"/>
    <property type="match status" value="1"/>
</dbReference>
<dbReference type="InterPro" id="IPR031312">
    <property type="entry name" value="Na/sul_symport_CS"/>
</dbReference>
<keyword evidence="3 7" id="KW-0812">Transmembrane</keyword>
<dbReference type="Gene3D" id="3.30.70.1450">
    <property type="entry name" value="Regulator of K+ conductance, C-terminal domain"/>
    <property type="match status" value="2"/>
</dbReference>
<keyword evidence="4" id="KW-0677">Repeat</keyword>
<dbReference type="PANTHER" id="PTHR43652">
    <property type="entry name" value="BASIC AMINO ACID ANTIPORTER YFCC-RELATED"/>
    <property type="match status" value="1"/>
</dbReference>
<evidence type="ECO:0000313" key="10">
    <source>
        <dbReference type="Proteomes" id="UP000324194"/>
    </source>
</evidence>
<feature type="transmembrane region" description="Helical" evidence="7">
    <location>
        <begin position="5"/>
        <end position="23"/>
    </location>
</feature>
<feature type="transmembrane region" description="Helical" evidence="7">
    <location>
        <begin position="29"/>
        <end position="48"/>
    </location>
</feature>
<feature type="transmembrane region" description="Helical" evidence="7">
    <location>
        <begin position="445"/>
        <end position="463"/>
    </location>
</feature>
<evidence type="ECO:0000256" key="7">
    <source>
        <dbReference type="SAM" id="Phobius"/>
    </source>
</evidence>
<evidence type="ECO:0000256" key="3">
    <source>
        <dbReference type="ARBA" id="ARBA00022692"/>
    </source>
</evidence>